<gene>
    <name evidence="3" type="ORF">GJR95_01530</name>
</gene>
<accession>A0A6P1VQB7</accession>
<name>A0A6P1VQB7_9BACT</name>
<feature type="transmembrane region" description="Helical" evidence="1">
    <location>
        <begin position="271"/>
        <end position="297"/>
    </location>
</feature>
<protein>
    <recommendedName>
        <fullName evidence="2">Glycosyltransferase RgtA/B/C/D-like domain-containing protein</fullName>
    </recommendedName>
</protein>
<dbReference type="Proteomes" id="UP000464577">
    <property type="component" value="Chromosome"/>
</dbReference>
<feature type="transmembrane region" description="Helical" evidence="1">
    <location>
        <begin position="309"/>
        <end position="330"/>
    </location>
</feature>
<feature type="domain" description="Glycosyltransferase RgtA/B/C/D-like" evidence="2">
    <location>
        <begin position="201"/>
        <end position="325"/>
    </location>
</feature>
<feature type="transmembrane region" description="Helical" evidence="1">
    <location>
        <begin position="398"/>
        <end position="418"/>
    </location>
</feature>
<dbReference type="KEGG" id="senf:GJR95_01530"/>
<feature type="transmembrane region" description="Helical" evidence="1">
    <location>
        <begin position="373"/>
        <end position="392"/>
    </location>
</feature>
<sequence>MSLPLAVVICTQFLIGFGIATRLRAVTNGLSLLGLSMLAGLGVSSIAPFMVQFIHLPITLVPVLVSLGILSLVSLSLLRGQWPYLKAVFAWKRISIRLYELPFLGFWAYLLVISAWKCAWFPNTPFDTIVGPDLVATFAVREQTLVSSVFTAHLPSVSVFSNQPFYAPFTAMQQIIYRLAALDSGLFMFGKLWLTSLVISFGLFLYAELRERIHPVLAGILVTLLACTPELFAYTFLVQTDWANAAFFASGVILLQRYLESNRVNILIASGLLLAFACWTRSETIFFAPIGAVVVLLKEWKTNRLRAVGWASIFSMLCLIPVLFWNYGFLRGYVALPSHVSVGQIHGISEGYLDELATVFTGMNKQVVFHAAYWNYAVPVFLVTTGLNLVIFRDRHGLMVLAWLIGLYLLFGFIIQHVDGANIAYTFRRGFFKLLFLMYFYLGTTTLLRWLSVWLYRWEGRTTGTTADVAQLS</sequence>
<feature type="transmembrane region" description="Helical" evidence="1">
    <location>
        <begin position="98"/>
        <end position="116"/>
    </location>
</feature>
<evidence type="ECO:0000256" key="1">
    <source>
        <dbReference type="SAM" id="Phobius"/>
    </source>
</evidence>
<reference evidence="3 4" key="1">
    <citation type="submission" date="2019-11" db="EMBL/GenBank/DDBJ databases">
        <title>Spirosoma endbachense sp. nov., isolated from a natural salt meadow.</title>
        <authorList>
            <person name="Rojas J."/>
            <person name="Ambika Manirajan B."/>
            <person name="Ratering S."/>
            <person name="Suarez C."/>
            <person name="Geissler-Plaum R."/>
            <person name="Schnell S."/>
        </authorList>
    </citation>
    <scope>NUCLEOTIDE SEQUENCE [LARGE SCALE GENOMIC DNA]</scope>
    <source>
        <strain evidence="3 4">I-24</strain>
    </source>
</reference>
<organism evidence="3 4">
    <name type="scientific">Spirosoma endbachense</name>
    <dbReference type="NCBI Taxonomy" id="2666025"/>
    <lineage>
        <taxon>Bacteria</taxon>
        <taxon>Pseudomonadati</taxon>
        <taxon>Bacteroidota</taxon>
        <taxon>Cytophagia</taxon>
        <taxon>Cytophagales</taxon>
        <taxon>Cytophagaceae</taxon>
        <taxon>Spirosoma</taxon>
    </lineage>
</organism>
<feature type="transmembrane region" description="Helical" evidence="1">
    <location>
        <begin position="30"/>
        <end position="50"/>
    </location>
</feature>
<keyword evidence="1" id="KW-0472">Membrane</keyword>
<keyword evidence="1" id="KW-0812">Transmembrane</keyword>
<dbReference type="RefSeq" id="WP_162384209.1">
    <property type="nucleotide sequence ID" value="NZ_CP045997.1"/>
</dbReference>
<evidence type="ECO:0000313" key="3">
    <source>
        <dbReference type="EMBL" id="QHV93789.1"/>
    </source>
</evidence>
<feature type="transmembrane region" description="Helical" evidence="1">
    <location>
        <begin position="216"/>
        <end position="236"/>
    </location>
</feature>
<evidence type="ECO:0000313" key="4">
    <source>
        <dbReference type="Proteomes" id="UP000464577"/>
    </source>
</evidence>
<feature type="transmembrane region" description="Helical" evidence="1">
    <location>
        <begin position="56"/>
        <end position="78"/>
    </location>
</feature>
<dbReference type="Pfam" id="PF13231">
    <property type="entry name" value="PMT_2"/>
    <property type="match status" value="1"/>
</dbReference>
<dbReference type="AlphaFoldDB" id="A0A6P1VQB7"/>
<keyword evidence="4" id="KW-1185">Reference proteome</keyword>
<feature type="transmembrane region" description="Helical" evidence="1">
    <location>
        <begin position="6"/>
        <end position="23"/>
    </location>
</feature>
<proteinExistence type="predicted"/>
<dbReference type="EMBL" id="CP045997">
    <property type="protein sequence ID" value="QHV93789.1"/>
    <property type="molecule type" value="Genomic_DNA"/>
</dbReference>
<evidence type="ECO:0000259" key="2">
    <source>
        <dbReference type="Pfam" id="PF13231"/>
    </source>
</evidence>
<feature type="transmembrane region" description="Helical" evidence="1">
    <location>
        <begin position="430"/>
        <end position="451"/>
    </location>
</feature>
<feature type="transmembrane region" description="Helical" evidence="1">
    <location>
        <begin position="192"/>
        <end position="209"/>
    </location>
</feature>
<keyword evidence="1" id="KW-1133">Transmembrane helix</keyword>
<dbReference type="InterPro" id="IPR038731">
    <property type="entry name" value="RgtA/B/C-like"/>
</dbReference>